<accession>A0A4Z0JRS0</accession>
<dbReference type="RefSeq" id="WP_135371403.1">
    <property type="nucleotide sequence ID" value="NZ_RKLY01000004.1"/>
</dbReference>
<comment type="caution">
    <text evidence="1">The sequence shown here is derived from an EMBL/GenBank/DDBJ whole genome shotgun (WGS) entry which is preliminary data.</text>
</comment>
<reference evidence="1 2" key="1">
    <citation type="submission" date="2018-10" db="EMBL/GenBank/DDBJ databases">
        <title>Lactobacillus sp. R7 and Lactobacillus sp. R19 isolated from fermented mustard green product of Taiwan.</title>
        <authorList>
            <person name="Lin S.-T."/>
        </authorList>
    </citation>
    <scope>NUCLEOTIDE SEQUENCE [LARGE SCALE GENOMIC DNA]</scope>
    <source>
        <strain evidence="1 2">BCRC 81127</strain>
    </source>
</reference>
<organism evidence="1 2">
    <name type="scientific">Companilactobacillus suantsaicola</name>
    <dbReference type="NCBI Taxonomy" id="2487723"/>
    <lineage>
        <taxon>Bacteria</taxon>
        <taxon>Bacillati</taxon>
        <taxon>Bacillota</taxon>
        <taxon>Bacilli</taxon>
        <taxon>Lactobacillales</taxon>
        <taxon>Lactobacillaceae</taxon>
        <taxon>Companilactobacillus</taxon>
    </lineage>
</organism>
<sequence length="61" mass="7387">MQENQESSKLSKRNESEMIFKKKLDWNQLLNHTPEETITLDENGNYDIKKYPEFHDWMING</sequence>
<keyword evidence="2" id="KW-1185">Reference proteome</keyword>
<proteinExistence type="predicted"/>
<dbReference type="OrthoDB" id="9811597at2"/>
<dbReference type="AlphaFoldDB" id="A0A4Z0JRS0"/>
<protein>
    <submittedName>
        <fullName evidence="1">AbrB family transcriptional regulator</fullName>
    </submittedName>
</protein>
<name>A0A4Z0JRS0_9LACO</name>
<dbReference type="Proteomes" id="UP000298021">
    <property type="component" value="Unassembled WGS sequence"/>
</dbReference>
<evidence type="ECO:0000313" key="2">
    <source>
        <dbReference type="Proteomes" id="UP000298021"/>
    </source>
</evidence>
<gene>
    <name evidence="1" type="ORF">EGT49_02600</name>
</gene>
<evidence type="ECO:0000313" key="1">
    <source>
        <dbReference type="EMBL" id="TGD24658.1"/>
    </source>
</evidence>
<dbReference type="EMBL" id="RKLY01000004">
    <property type="protein sequence ID" value="TGD24658.1"/>
    <property type="molecule type" value="Genomic_DNA"/>
</dbReference>